<proteinExistence type="predicted"/>
<dbReference type="AlphaFoldDB" id="A0A2A6CP34"/>
<gene>
    <name evidence="1" type="primary">WBGene00280093</name>
</gene>
<accession>A0A8R1Z210</accession>
<protein>
    <submittedName>
        <fullName evidence="1">Uncharacterized protein</fullName>
    </submittedName>
</protein>
<keyword evidence="2" id="KW-1185">Reference proteome</keyword>
<sequence length="130" mass="14395">MTEKSTGQDVVVILILSMLVFASIFAAAIIIHITYELLSELTAPFTFIIVPASIIMTGLHWDKIVSFEVSIASYFIMHFHSFVQSTMILALTPTYRRFVLSKAQSILDAVNAGMNFVHSRVRTAPSTGNI</sequence>
<dbReference type="EnsemblMetazoa" id="PPA41724.1">
    <property type="protein sequence ID" value="PPA41724.1"/>
    <property type="gene ID" value="WBGene00280093"/>
</dbReference>
<dbReference type="Proteomes" id="UP000005239">
    <property type="component" value="Unassembled WGS sequence"/>
</dbReference>
<accession>A0A2A6CP34</accession>
<name>A0A2A6CP34_PRIPA</name>
<evidence type="ECO:0000313" key="1">
    <source>
        <dbReference type="EnsemblMetazoa" id="PPA41724.1"/>
    </source>
</evidence>
<reference evidence="1" key="2">
    <citation type="submission" date="2022-06" db="UniProtKB">
        <authorList>
            <consortium name="EnsemblMetazoa"/>
        </authorList>
    </citation>
    <scope>IDENTIFICATION</scope>
    <source>
        <strain evidence="1">PS312</strain>
    </source>
</reference>
<reference evidence="2" key="1">
    <citation type="journal article" date="2008" name="Nat. Genet.">
        <title>The Pristionchus pacificus genome provides a unique perspective on nematode lifestyle and parasitism.</title>
        <authorList>
            <person name="Dieterich C."/>
            <person name="Clifton S.W."/>
            <person name="Schuster L.N."/>
            <person name="Chinwalla A."/>
            <person name="Delehaunty K."/>
            <person name="Dinkelacker I."/>
            <person name="Fulton L."/>
            <person name="Fulton R."/>
            <person name="Godfrey J."/>
            <person name="Minx P."/>
            <person name="Mitreva M."/>
            <person name="Roeseler W."/>
            <person name="Tian H."/>
            <person name="Witte H."/>
            <person name="Yang S.P."/>
            <person name="Wilson R.K."/>
            <person name="Sommer R.J."/>
        </authorList>
    </citation>
    <scope>NUCLEOTIDE SEQUENCE [LARGE SCALE GENOMIC DNA]</scope>
    <source>
        <strain evidence="2">PS312</strain>
    </source>
</reference>
<evidence type="ECO:0000313" key="2">
    <source>
        <dbReference type="Proteomes" id="UP000005239"/>
    </source>
</evidence>
<organism evidence="1 2">
    <name type="scientific">Pristionchus pacificus</name>
    <name type="common">Parasitic nematode worm</name>
    <dbReference type="NCBI Taxonomy" id="54126"/>
    <lineage>
        <taxon>Eukaryota</taxon>
        <taxon>Metazoa</taxon>
        <taxon>Ecdysozoa</taxon>
        <taxon>Nematoda</taxon>
        <taxon>Chromadorea</taxon>
        <taxon>Rhabditida</taxon>
        <taxon>Rhabditina</taxon>
        <taxon>Diplogasteromorpha</taxon>
        <taxon>Diplogasteroidea</taxon>
        <taxon>Neodiplogasteridae</taxon>
        <taxon>Pristionchus</taxon>
    </lineage>
</organism>